<evidence type="ECO:0000259" key="2">
    <source>
        <dbReference type="PROSITE" id="PS50902"/>
    </source>
</evidence>
<dbReference type="GO" id="GO:0016020">
    <property type="term" value="C:membrane"/>
    <property type="evidence" value="ECO:0007669"/>
    <property type="project" value="TreeGrafter"/>
</dbReference>
<dbReference type="Proteomes" id="UP000886653">
    <property type="component" value="Unassembled WGS sequence"/>
</dbReference>
<feature type="domain" description="Flavodoxin-like" evidence="2">
    <location>
        <begin position="5"/>
        <end position="192"/>
    </location>
</feature>
<dbReference type="Gene3D" id="3.40.50.360">
    <property type="match status" value="1"/>
</dbReference>
<dbReference type="NCBIfam" id="NF002999">
    <property type="entry name" value="PRK03767.1"/>
    <property type="match status" value="1"/>
</dbReference>
<dbReference type="NCBIfam" id="TIGR01755">
    <property type="entry name" value="flav_wrbA"/>
    <property type="match status" value="1"/>
</dbReference>
<protein>
    <recommendedName>
        <fullName evidence="2">Flavodoxin-like domain-containing protein</fullName>
    </recommendedName>
</protein>
<evidence type="ECO:0000256" key="1">
    <source>
        <dbReference type="ARBA" id="ARBA00006961"/>
    </source>
</evidence>
<dbReference type="PROSITE" id="PS50902">
    <property type="entry name" value="FLAVODOXIN_LIKE"/>
    <property type="match status" value="1"/>
</dbReference>
<dbReference type="SUPFAM" id="SSF52218">
    <property type="entry name" value="Flavoproteins"/>
    <property type="match status" value="1"/>
</dbReference>
<reference evidence="3" key="1">
    <citation type="submission" date="2013-11" db="EMBL/GenBank/DDBJ databases">
        <title>Genome sequence of the fusiform rust pathogen reveals effectors for host alternation and coevolution with pine.</title>
        <authorList>
            <consortium name="DOE Joint Genome Institute"/>
            <person name="Smith K."/>
            <person name="Pendleton A."/>
            <person name="Kubisiak T."/>
            <person name="Anderson C."/>
            <person name="Salamov A."/>
            <person name="Aerts A."/>
            <person name="Riley R."/>
            <person name="Clum A."/>
            <person name="Lindquist E."/>
            <person name="Ence D."/>
            <person name="Campbell M."/>
            <person name="Kronenberg Z."/>
            <person name="Feau N."/>
            <person name="Dhillon B."/>
            <person name="Hamelin R."/>
            <person name="Burleigh J."/>
            <person name="Smith J."/>
            <person name="Yandell M."/>
            <person name="Nelson C."/>
            <person name="Grigoriev I."/>
            <person name="Davis J."/>
        </authorList>
    </citation>
    <scope>NUCLEOTIDE SEQUENCE</scope>
    <source>
        <strain evidence="3">G11</strain>
    </source>
</reference>
<dbReference type="EMBL" id="MU167274">
    <property type="protein sequence ID" value="KAG0145565.1"/>
    <property type="molecule type" value="Genomic_DNA"/>
</dbReference>
<organism evidence="3 4">
    <name type="scientific">Cronartium quercuum f. sp. fusiforme G11</name>
    <dbReference type="NCBI Taxonomy" id="708437"/>
    <lineage>
        <taxon>Eukaryota</taxon>
        <taxon>Fungi</taxon>
        <taxon>Dikarya</taxon>
        <taxon>Basidiomycota</taxon>
        <taxon>Pucciniomycotina</taxon>
        <taxon>Pucciniomycetes</taxon>
        <taxon>Pucciniales</taxon>
        <taxon>Coleosporiaceae</taxon>
        <taxon>Cronartium</taxon>
    </lineage>
</organism>
<dbReference type="InterPro" id="IPR029039">
    <property type="entry name" value="Flavoprotein-like_sf"/>
</dbReference>
<dbReference type="PANTHER" id="PTHR30546">
    <property type="entry name" value="FLAVODOXIN-RELATED PROTEIN WRBA-RELATED"/>
    <property type="match status" value="1"/>
</dbReference>
<evidence type="ECO:0000313" key="4">
    <source>
        <dbReference type="Proteomes" id="UP000886653"/>
    </source>
</evidence>
<dbReference type="Pfam" id="PF03358">
    <property type="entry name" value="FMN_red"/>
    <property type="match status" value="1"/>
</dbReference>
<sequence length="204" mass="21858">MPAKIAIITYSMYGHIDKLADAIEEGVKASGAHATRFQVPETLTEDVLTKMHAGPKNSHPLIEDPTKLKDFDGFLFGFPTRYGRAPAQVSTFFDQTGGLWMSGALVGKFAGLFTSTSSQHGGQEVTFLTTLPFLAHHGLIYVPIGYANPNLLDNSEVLGGSAWGATTLAGGDGSRQPHLKEIEVSIHQGKRFGEIVNQFVAGGK</sequence>
<dbReference type="AlphaFoldDB" id="A0A9P6NL46"/>
<dbReference type="GO" id="GO:0003955">
    <property type="term" value="F:NAD(P)H dehydrogenase (quinone) activity"/>
    <property type="evidence" value="ECO:0007669"/>
    <property type="project" value="InterPro"/>
</dbReference>
<comment type="caution">
    <text evidence="3">The sequence shown here is derived from an EMBL/GenBank/DDBJ whole genome shotgun (WGS) entry which is preliminary data.</text>
</comment>
<comment type="similarity">
    <text evidence="1">Belongs to the WrbA family.</text>
</comment>
<dbReference type="PANTHER" id="PTHR30546:SF23">
    <property type="entry name" value="FLAVOPROTEIN-LIKE PROTEIN YCP4-RELATED"/>
    <property type="match status" value="1"/>
</dbReference>
<dbReference type="OrthoDB" id="504689at2759"/>
<dbReference type="InterPro" id="IPR010089">
    <property type="entry name" value="Flavoprotein_WrbA-like"/>
</dbReference>
<dbReference type="FunFam" id="3.40.50.360:FF:000001">
    <property type="entry name" value="NAD(P)H dehydrogenase (Quinone) FQR1-like"/>
    <property type="match status" value="1"/>
</dbReference>
<evidence type="ECO:0000313" key="3">
    <source>
        <dbReference type="EMBL" id="KAG0145565.1"/>
    </source>
</evidence>
<accession>A0A9P6NL46</accession>
<name>A0A9P6NL46_9BASI</name>
<keyword evidence="4" id="KW-1185">Reference proteome</keyword>
<dbReference type="GO" id="GO:0010181">
    <property type="term" value="F:FMN binding"/>
    <property type="evidence" value="ECO:0007669"/>
    <property type="project" value="InterPro"/>
</dbReference>
<proteinExistence type="inferred from homology"/>
<dbReference type="InterPro" id="IPR008254">
    <property type="entry name" value="Flavodoxin/NO_synth"/>
</dbReference>
<gene>
    <name evidence="3" type="ORF">CROQUDRAFT_658491</name>
</gene>
<dbReference type="InterPro" id="IPR005025">
    <property type="entry name" value="FMN_Rdtase-like_dom"/>
</dbReference>